<reference evidence="1" key="1">
    <citation type="submission" date="2021-08" db="EMBL/GenBank/DDBJ databases">
        <authorList>
            <person name="Stevens D.C."/>
        </authorList>
    </citation>
    <scope>NUCLEOTIDE SEQUENCE</scope>
    <source>
        <strain evidence="1">DSM 53165</strain>
    </source>
</reference>
<comment type="caution">
    <text evidence="1">The sequence shown here is derived from an EMBL/GenBank/DDBJ whole genome shotgun (WGS) entry which is preliminary data.</text>
</comment>
<evidence type="ECO:0000313" key="2">
    <source>
        <dbReference type="Proteomes" id="UP001139031"/>
    </source>
</evidence>
<sequence>MSREVEVRSAIVAVPMEIRYITTDLEFDAPTSLDRVVAELEPDVVIHLHDRAGELHSVALGIAVDDSPEESVAHICALLEGLSPPARDAWDRCTRRVVDLAFESGTTPKDVTYTLSAGLVRRLGELGLAIAVTVYRVGFYSGE</sequence>
<proteinExistence type="predicted"/>
<name>A0ABS7TR95_9BACT</name>
<evidence type="ECO:0000313" key="1">
    <source>
        <dbReference type="EMBL" id="MBZ5710748.1"/>
    </source>
</evidence>
<gene>
    <name evidence="1" type="ORF">K7C98_15915</name>
</gene>
<dbReference type="EMBL" id="JAIRAU010000019">
    <property type="protein sequence ID" value="MBZ5710748.1"/>
    <property type="molecule type" value="Genomic_DNA"/>
</dbReference>
<dbReference type="RefSeq" id="WP_224192518.1">
    <property type="nucleotide sequence ID" value="NZ_JAIRAU010000019.1"/>
</dbReference>
<protein>
    <submittedName>
        <fullName evidence="1">Uncharacterized protein</fullName>
    </submittedName>
</protein>
<organism evidence="1 2">
    <name type="scientific">Nannocystis pusilla</name>
    <dbReference type="NCBI Taxonomy" id="889268"/>
    <lineage>
        <taxon>Bacteria</taxon>
        <taxon>Pseudomonadati</taxon>
        <taxon>Myxococcota</taxon>
        <taxon>Polyangia</taxon>
        <taxon>Nannocystales</taxon>
        <taxon>Nannocystaceae</taxon>
        <taxon>Nannocystis</taxon>
    </lineage>
</organism>
<keyword evidence="2" id="KW-1185">Reference proteome</keyword>
<accession>A0ABS7TR95</accession>
<dbReference type="Proteomes" id="UP001139031">
    <property type="component" value="Unassembled WGS sequence"/>
</dbReference>